<sequence length="132" mass="15660">MNIEKENFKITDEPITQSQKKLVQQDYNTNVAFYVHLSEYNNNVREELIRRIEEVFFFAKGVDWKFDSFGIEKAGSRGTNILGYFVFRATNAKKLQDFFIQEFKDYKNALKITCSIAKYEKVEEHFFEIGVE</sequence>
<accession>A0A2G1DHG2</accession>
<evidence type="ECO:0000313" key="3">
    <source>
        <dbReference type="Proteomes" id="UP000221222"/>
    </source>
</evidence>
<keyword evidence="3" id="KW-1185">Reference proteome</keyword>
<reference evidence="1 4" key="2">
    <citation type="submission" date="2018-08" db="EMBL/GenBank/DDBJ databases">
        <title>Complete genome of the Arcobacter molluscorum type strain LMG 25693.</title>
        <authorList>
            <person name="Miller W.G."/>
            <person name="Yee E."/>
            <person name="Bono J.L."/>
        </authorList>
    </citation>
    <scope>NUCLEOTIDE SEQUENCE [LARGE SCALE GENOMIC DNA]</scope>
    <source>
        <strain evidence="1 4">CECT 7696</strain>
    </source>
</reference>
<gene>
    <name evidence="1" type="ORF">AMOL_2740</name>
    <name evidence="2" type="ORF">CPU12_08250</name>
</gene>
<evidence type="ECO:0000313" key="1">
    <source>
        <dbReference type="EMBL" id="AXX93673.1"/>
    </source>
</evidence>
<dbReference type="EMBL" id="NXFY01000011">
    <property type="protein sequence ID" value="PHO17917.1"/>
    <property type="molecule type" value="Genomic_DNA"/>
</dbReference>
<protein>
    <submittedName>
        <fullName evidence="2">Uncharacterized protein</fullName>
    </submittedName>
</protein>
<dbReference type="RefSeq" id="WP_099342630.1">
    <property type="nucleotide sequence ID" value="NZ_CP032098.1"/>
</dbReference>
<evidence type="ECO:0000313" key="4">
    <source>
        <dbReference type="Proteomes" id="UP000262712"/>
    </source>
</evidence>
<dbReference type="EMBL" id="CP032098">
    <property type="protein sequence ID" value="AXX93673.1"/>
    <property type="molecule type" value="Genomic_DNA"/>
</dbReference>
<reference evidence="2 3" key="1">
    <citation type="submission" date="2017-09" db="EMBL/GenBank/DDBJ databases">
        <title>Arcobacter canalis sp. nov., a new species isolated from a water canal contaminated with urban sewage.</title>
        <authorList>
            <person name="Perez-Cataluna A."/>
            <person name="Salas-Masso N."/>
            <person name="Figueras M.J."/>
        </authorList>
    </citation>
    <scope>NUCLEOTIDE SEQUENCE [LARGE SCALE GENOMIC DNA]</scope>
    <source>
        <strain evidence="2 3">F98-3</strain>
    </source>
</reference>
<name>A0A2G1DHG2_9BACT</name>
<evidence type="ECO:0000313" key="2">
    <source>
        <dbReference type="EMBL" id="PHO17917.1"/>
    </source>
</evidence>
<dbReference type="AlphaFoldDB" id="A0A2G1DHG2"/>
<organism evidence="2 3">
    <name type="scientific">Malaciobacter molluscorum LMG 25693</name>
    <dbReference type="NCBI Taxonomy" id="870501"/>
    <lineage>
        <taxon>Bacteria</taxon>
        <taxon>Pseudomonadati</taxon>
        <taxon>Campylobacterota</taxon>
        <taxon>Epsilonproteobacteria</taxon>
        <taxon>Campylobacterales</taxon>
        <taxon>Arcobacteraceae</taxon>
        <taxon>Malaciobacter</taxon>
    </lineage>
</organism>
<dbReference type="Proteomes" id="UP000221222">
    <property type="component" value="Unassembled WGS sequence"/>
</dbReference>
<proteinExistence type="predicted"/>
<dbReference type="Proteomes" id="UP000262712">
    <property type="component" value="Chromosome"/>
</dbReference>
<dbReference type="KEGG" id="amol:AMOL_2740"/>